<organism evidence="2 3">
    <name type="scientific">Hymenobacter humi</name>
    <dbReference type="NCBI Taxonomy" id="1411620"/>
    <lineage>
        <taxon>Bacteria</taxon>
        <taxon>Pseudomonadati</taxon>
        <taxon>Bacteroidota</taxon>
        <taxon>Cytophagia</taxon>
        <taxon>Cytophagales</taxon>
        <taxon>Hymenobacteraceae</taxon>
        <taxon>Hymenobacter</taxon>
    </lineage>
</organism>
<dbReference type="RefSeq" id="WP_380199696.1">
    <property type="nucleotide sequence ID" value="NZ_JBHTEK010000001.1"/>
</dbReference>
<accession>A0ABW2U1N6</accession>
<evidence type="ECO:0000259" key="1">
    <source>
        <dbReference type="Pfam" id="PF07244"/>
    </source>
</evidence>
<evidence type="ECO:0000313" key="2">
    <source>
        <dbReference type="EMBL" id="MFC7666198.1"/>
    </source>
</evidence>
<name>A0ABW2U1N6_9BACT</name>
<keyword evidence="3" id="KW-1185">Reference proteome</keyword>
<reference evidence="3" key="1">
    <citation type="journal article" date="2019" name="Int. J. Syst. Evol. Microbiol.">
        <title>The Global Catalogue of Microorganisms (GCM) 10K type strain sequencing project: providing services to taxonomists for standard genome sequencing and annotation.</title>
        <authorList>
            <consortium name="The Broad Institute Genomics Platform"/>
            <consortium name="The Broad Institute Genome Sequencing Center for Infectious Disease"/>
            <person name="Wu L."/>
            <person name="Ma J."/>
        </authorList>
    </citation>
    <scope>NUCLEOTIDE SEQUENCE [LARGE SCALE GENOMIC DNA]</scope>
    <source>
        <strain evidence="3">JCM 19635</strain>
    </source>
</reference>
<sequence>MQLLLASVGIGLAQSADTLTVPLRPIVAPADTLVRIVPCPGVLRAAVGTIIFAGNAVTKERILRAELDFDEGDTLTLADLPARLEANRSRLFNLQLFHAVVAQASLRYGPAHRRVWGSGAVVHLSRAHFLAGRPQPALVERAH</sequence>
<gene>
    <name evidence="2" type="ORF">ACFQT0_01180</name>
</gene>
<proteinExistence type="predicted"/>
<comment type="caution">
    <text evidence="2">The sequence shown here is derived from an EMBL/GenBank/DDBJ whole genome shotgun (WGS) entry which is preliminary data.</text>
</comment>
<evidence type="ECO:0000313" key="3">
    <source>
        <dbReference type="Proteomes" id="UP001596513"/>
    </source>
</evidence>
<dbReference type="InterPro" id="IPR010827">
    <property type="entry name" value="BamA/TamA_POTRA"/>
</dbReference>
<dbReference type="Gene3D" id="3.10.20.310">
    <property type="entry name" value="membrane protein fhac"/>
    <property type="match status" value="1"/>
</dbReference>
<protein>
    <submittedName>
        <fullName evidence="2">POTRA domain-containing protein</fullName>
    </submittedName>
</protein>
<dbReference type="EMBL" id="JBHTEK010000001">
    <property type="protein sequence ID" value="MFC7666198.1"/>
    <property type="molecule type" value="Genomic_DNA"/>
</dbReference>
<dbReference type="Pfam" id="PF07244">
    <property type="entry name" value="POTRA"/>
    <property type="match status" value="1"/>
</dbReference>
<dbReference type="Proteomes" id="UP001596513">
    <property type="component" value="Unassembled WGS sequence"/>
</dbReference>
<feature type="domain" description="POTRA" evidence="1">
    <location>
        <begin position="47"/>
        <end position="101"/>
    </location>
</feature>